<evidence type="ECO:0008006" key="3">
    <source>
        <dbReference type="Google" id="ProtNLM"/>
    </source>
</evidence>
<gene>
    <name evidence="1" type="ORF">SAMEA2259716_03370</name>
</gene>
<dbReference type="Proteomes" id="UP000190074">
    <property type="component" value="Unassembled WGS sequence"/>
</dbReference>
<dbReference type="EMBL" id="FVGW01000006">
    <property type="protein sequence ID" value="SKM28961.1"/>
    <property type="molecule type" value="Genomic_DNA"/>
</dbReference>
<accession>A0A1U2CGR3</accession>
<dbReference type="Gene3D" id="3.30.420.10">
    <property type="entry name" value="Ribonuclease H-like superfamily/Ribonuclease H"/>
    <property type="match status" value="1"/>
</dbReference>
<dbReference type="GO" id="GO:0003676">
    <property type="term" value="F:nucleic acid binding"/>
    <property type="evidence" value="ECO:0007669"/>
    <property type="project" value="InterPro"/>
</dbReference>
<dbReference type="AlphaFoldDB" id="A0A1U2CGR3"/>
<reference evidence="1 2" key="1">
    <citation type="submission" date="2016-11" db="EMBL/GenBank/DDBJ databases">
        <authorList>
            <consortium name="Pathogen Informatics"/>
        </authorList>
    </citation>
    <scope>NUCLEOTIDE SEQUENCE [LARGE SCALE GENOMIC DNA]</scope>
    <source>
        <strain evidence="1 2">911</strain>
    </source>
</reference>
<proteinExistence type="predicted"/>
<sequence length="201" mass="22585">MTDIVFMDTETLGLDIDAPIWEFAAIRRHINSPEVADASGITSTERRLHLQIHHHVGSWLTGPDALPEAFAADYRRRFNADTAYGQTVAARVIAEFLSESHSGRPLIVGAVPSFDTEHIRHQLLRPFGIPDPWNYHLIDVENVVAGYLRGRNRLPRMPWKSDQLSVAAGVDPTKFDRHTAMGDVLWIRAQWDAVMGADFHG</sequence>
<evidence type="ECO:0000313" key="2">
    <source>
        <dbReference type="Proteomes" id="UP000190074"/>
    </source>
</evidence>
<evidence type="ECO:0000313" key="1">
    <source>
        <dbReference type="EMBL" id="SKM28961.1"/>
    </source>
</evidence>
<dbReference type="InterPro" id="IPR012337">
    <property type="entry name" value="RNaseH-like_sf"/>
</dbReference>
<dbReference type="SUPFAM" id="SSF53098">
    <property type="entry name" value="Ribonuclease H-like"/>
    <property type="match status" value="1"/>
</dbReference>
<organism evidence="1 2">
    <name type="scientific">Mycobacteroides abscessus subsp. massiliense</name>
    <dbReference type="NCBI Taxonomy" id="1962118"/>
    <lineage>
        <taxon>Bacteria</taxon>
        <taxon>Bacillati</taxon>
        <taxon>Actinomycetota</taxon>
        <taxon>Actinomycetes</taxon>
        <taxon>Mycobacteriales</taxon>
        <taxon>Mycobacteriaceae</taxon>
        <taxon>Mycobacteroides</taxon>
        <taxon>Mycobacteroides abscessus</taxon>
    </lineage>
</organism>
<dbReference type="RefSeq" id="WP_079626753.1">
    <property type="nucleotide sequence ID" value="NZ_FVGW01000006.1"/>
</dbReference>
<dbReference type="InterPro" id="IPR036397">
    <property type="entry name" value="RNaseH_sf"/>
</dbReference>
<name>A0A1U2CGR3_9MYCO</name>
<protein>
    <recommendedName>
        <fullName evidence="3">Exonuclease domain-containing protein</fullName>
    </recommendedName>
</protein>